<name>A0A1H3CD50_9RHOB</name>
<feature type="region of interest" description="Disordered" evidence="5">
    <location>
        <begin position="1"/>
        <end position="20"/>
    </location>
</feature>
<proteinExistence type="inferred from homology"/>
<dbReference type="AlphaFoldDB" id="A0A1H3CD50"/>
<dbReference type="InterPro" id="IPR029026">
    <property type="entry name" value="tRNA_m1G_MTases_N"/>
</dbReference>
<evidence type="ECO:0000313" key="8">
    <source>
        <dbReference type="Proteomes" id="UP000182944"/>
    </source>
</evidence>
<reference evidence="8" key="1">
    <citation type="submission" date="2016-10" db="EMBL/GenBank/DDBJ databases">
        <authorList>
            <person name="Varghese N."/>
            <person name="Submissions S."/>
        </authorList>
    </citation>
    <scope>NUCLEOTIDE SEQUENCE [LARGE SCALE GENOMIC DNA]</scope>
    <source>
        <strain evidence="8">DSM 29303</strain>
    </source>
</reference>
<dbReference type="PANTHER" id="PTHR42786:SF7">
    <property type="entry name" value="TRNA_RRNA METHYLTRANSFERASE SPOU TYPE DOMAIN-CONTAINING PROTEIN"/>
    <property type="match status" value="1"/>
</dbReference>
<evidence type="ECO:0000256" key="5">
    <source>
        <dbReference type="SAM" id="MobiDB-lite"/>
    </source>
</evidence>
<evidence type="ECO:0000256" key="1">
    <source>
        <dbReference type="ARBA" id="ARBA00007228"/>
    </source>
</evidence>
<evidence type="ECO:0000256" key="3">
    <source>
        <dbReference type="ARBA" id="ARBA00022679"/>
    </source>
</evidence>
<dbReference type="Pfam" id="PF00588">
    <property type="entry name" value="SpoU_methylase"/>
    <property type="match status" value="1"/>
</dbReference>
<keyword evidence="8" id="KW-1185">Reference proteome</keyword>
<dbReference type="Gene3D" id="3.40.1280.10">
    <property type="match status" value="1"/>
</dbReference>
<dbReference type="SUPFAM" id="SSF75217">
    <property type="entry name" value="alpha/beta knot"/>
    <property type="match status" value="1"/>
</dbReference>
<keyword evidence="4" id="KW-0949">S-adenosyl-L-methionine</keyword>
<dbReference type="InterPro" id="IPR029028">
    <property type="entry name" value="Alpha/beta_knot_MTases"/>
</dbReference>
<evidence type="ECO:0000259" key="6">
    <source>
        <dbReference type="Pfam" id="PF00588"/>
    </source>
</evidence>
<dbReference type="PANTHER" id="PTHR42786">
    <property type="entry name" value="TRNA/RRNA METHYLTRANSFERASE"/>
    <property type="match status" value="1"/>
</dbReference>
<sequence>MDRGQFSGGVNRNGRRNPPLTLARTSRFRYRAPMSISPVQPVVILVRPQMGENIGAAARAMLNFALTDLRLVAPRDGWPNPRAVAMASGAAGQVLDRARVFPTLAEAMADVDTAYATTARGRELTKPVHTPATAMAEARALTAEGRRVALVFGPERAGLDNDDIARASAIVTVPVNPAFPSLNLAQAVLLMGYEWGREALPPEPAPAGRRPAGEVPATRLEIERLADHWEERLTAARFFFPEDKAASMRLTLRNLWSRLPLTRADVQIFHGMIRQLTWRGRDGDGPGA</sequence>
<dbReference type="EMBL" id="FNNA01000008">
    <property type="protein sequence ID" value="SDX52071.1"/>
    <property type="molecule type" value="Genomic_DNA"/>
</dbReference>
<dbReference type="GO" id="GO:0003723">
    <property type="term" value="F:RNA binding"/>
    <property type="evidence" value="ECO:0007669"/>
    <property type="project" value="InterPro"/>
</dbReference>
<dbReference type="PIRSF" id="PIRSF004808">
    <property type="entry name" value="LasT"/>
    <property type="match status" value="1"/>
</dbReference>
<protein>
    <submittedName>
        <fullName evidence="7">tRNA/rRNA methyltransferase</fullName>
    </submittedName>
</protein>
<evidence type="ECO:0000256" key="4">
    <source>
        <dbReference type="ARBA" id="ARBA00022691"/>
    </source>
</evidence>
<accession>A0A1H3CD50</accession>
<comment type="similarity">
    <text evidence="1">Belongs to the class IV-like SAM-binding methyltransferase superfamily. RNA methyltransferase TrmH family.</text>
</comment>
<dbReference type="GO" id="GO:0008173">
    <property type="term" value="F:RNA methyltransferase activity"/>
    <property type="evidence" value="ECO:0007669"/>
    <property type="project" value="InterPro"/>
</dbReference>
<dbReference type="Gene3D" id="1.10.8.590">
    <property type="match status" value="1"/>
</dbReference>
<dbReference type="CDD" id="cd18093">
    <property type="entry name" value="SpoU-like_TrmJ"/>
    <property type="match status" value="1"/>
</dbReference>
<gene>
    <name evidence="7" type="ORF">SAMN05444276_10861</name>
</gene>
<keyword evidence="2 7" id="KW-0489">Methyltransferase</keyword>
<dbReference type="InterPro" id="IPR004384">
    <property type="entry name" value="RNA_MeTrfase_TrmJ/LasT"/>
</dbReference>
<dbReference type="STRING" id="1545044.SAMN05444276_10861"/>
<evidence type="ECO:0000256" key="2">
    <source>
        <dbReference type="ARBA" id="ARBA00022603"/>
    </source>
</evidence>
<dbReference type="InterPro" id="IPR001537">
    <property type="entry name" value="SpoU_MeTrfase"/>
</dbReference>
<keyword evidence="3 7" id="KW-0808">Transferase</keyword>
<organism evidence="7 8">
    <name type="scientific">Paracoccus sanguinis</name>
    <dbReference type="NCBI Taxonomy" id="1545044"/>
    <lineage>
        <taxon>Bacteria</taxon>
        <taxon>Pseudomonadati</taxon>
        <taxon>Pseudomonadota</taxon>
        <taxon>Alphaproteobacteria</taxon>
        <taxon>Rhodobacterales</taxon>
        <taxon>Paracoccaceae</taxon>
        <taxon>Paracoccus</taxon>
    </lineage>
</organism>
<dbReference type="Proteomes" id="UP000182944">
    <property type="component" value="Unassembled WGS sequence"/>
</dbReference>
<dbReference type="GO" id="GO:0002128">
    <property type="term" value="P:tRNA nucleoside ribose methylation"/>
    <property type="evidence" value="ECO:0007669"/>
    <property type="project" value="TreeGrafter"/>
</dbReference>
<feature type="domain" description="tRNA/rRNA methyltransferase SpoU type" evidence="6">
    <location>
        <begin position="42"/>
        <end position="193"/>
    </location>
</feature>
<dbReference type="GO" id="GO:0005829">
    <property type="term" value="C:cytosol"/>
    <property type="evidence" value="ECO:0007669"/>
    <property type="project" value="TreeGrafter"/>
</dbReference>
<evidence type="ECO:0000313" key="7">
    <source>
        <dbReference type="EMBL" id="SDX52071.1"/>
    </source>
</evidence>